<accession>A0ABN8Q5E9</accession>
<keyword evidence="2" id="KW-1185">Reference proteome</keyword>
<comment type="caution">
    <text evidence="1">The sequence shown here is derived from an EMBL/GenBank/DDBJ whole genome shotgun (WGS) entry which is preliminary data.</text>
</comment>
<sequence>MRGADVYSDHYLVKTRIRLKLARAEGRKNVRERFDVSKLQSEEMRRRYNIAVRNRFEALGDINDPEEEHDTILATYRDAAKKVLGMSKKLSFDSVHRESLFNIMRSYGIADKMMRVIAGIYAGSGCALVDGNVTSDWFMIKSGGKQGCLMSGFRSYSMAGETWKITKNDERKLNSFQC</sequence>
<name>A0ABN8Q5E9_9CNID</name>
<proteinExistence type="predicted"/>
<reference evidence="1 2" key="1">
    <citation type="submission" date="2022-05" db="EMBL/GenBank/DDBJ databases">
        <authorList>
            <consortium name="Genoscope - CEA"/>
            <person name="William W."/>
        </authorList>
    </citation>
    <scope>NUCLEOTIDE SEQUENCE [LARGE SCALE GENOMIC DNA]</scope>
</reference>
<evidence type="ECO:0000313" key="1">
    <source>
        <dbReference type="EMBL" id="CAH3157641.1"/>
    </source>
</evidence>
<dbReference type="EMBL" id="CALNXK010000108">
    <property type="protein sequence ID" value="CAH3157641.1"/>
    <property type="molecule type" value="Genomic_DNA"/>
</dbReference>
<evidence type="ECO:0000313" key="2">
    <source>
        <dbReference type="Proteomes" id="UP001159405"/>
    </source>
</evidence>
<gene>
    <name evidence="1" type="ORF">PLOB_00002350</name>
</gene>
<dbReference type="Proteomes" id="UP001159405">
    <property type="component" value="Unassembled WGS sequence"/>
</dbReference>
<protein>
    <submittedName>
        <fullName evidence="1">Uncharacterized protein</fullName>
    </submittedName>
</protein>
<organism evidence="1 2">
    <name type="scientific">Porites lobata</name>
    <dbReference type="NCBI Taxonomy" id="104759"/>
    <lineage>
        <taxon>Eukaryota</taxon>
        <taxon>Metazoa</taxon>
        <taxon>Cnidaria</taxon>
        <taxon>Anthozoa</taxon>
        <taxon>Hexacorallia</taxon>
        <taxon>Scleractinia</taxon>
        <taxon>Fungiina</taxon>
        <taxon>Poritidae</taxon>
        <taxon>Porites</taxon>
    </lineage>
</organism>